<dbReference type="Proteomes" id="UP000326287">
    <property type="component" value="Chromosome"/>
</dbReference>
<dbReference type="KEGG" id="halc:EY643_15250"/>
<keyword evidence="4" id="KW-1185">Reference proteome</keyword>
<keyword evidence="1" id="KW-0472">Membrane</keyword>
<reference evidence="3 4" key="1">
    <citation type="submission" date="2019-02" db="EMBL/GenBank/DDBJ databases">
        <authorList>
            <person name="Li S.-H."/>
        </authorList>
    </citation>
    <scope>NUCLEOTIDE SEQUENCE [LARGE SCALE GENOMIC DNA]</scope>
    <source>
        <strain evidence="3 4">IMCC14385</strain>
    </source>
</reference>
<dbReference type="OrthoDB" id="9765926at2"/>
<evidence type="ECO:0000313" key="3">
    <source>
        <dbReference type="EMBL" id="QFU76896.1"/>
    </source>
</evidence>
<protein>
    <recommendedName>
        <fullName evidence="5">P/Homo B domain-containing protein</fullName>
    </recommendedName>
</protein>
<evidence type="ECO:0000256" key="2">
    <source>
        <dbReference type="SAM" id="SignalP"/>
    </source>
</evidence>
<keyword evidence="1" id="KW-1133">Transmembrane helix</keyword>
<name>A0A5P9NN31_9GAMM</name>
<feature type="signal peptide" evidence="2">
    <location>
        <begin position="1"/>
        <end position="26"/>
    </location>
</feature>
<proteinExistence type="predicted"/>
<evidence type="ECO:0000256" key="1">
    <source>
        <dbReference type="SAM" id="Phobius"/>
    </source>
</evidence>
<feature type="chain" id="PRO_5024827207" description="P/Homo B domain-containing protein" evidence="2">
    <location>
        <begin position="27"/>
        <end position="217"/>
    </location>
</feature>
<dbReference type="EMBL" id="CP036422">
    <property type="protein sequence ID" value="QFU76896.1"/>
    <property type="molecule type" value="Genomic_DNA"/>
</dbReference>
<evidence type="ECO:0008006" key="5">
    <source>
        <dbReference type="Google" id="ProtNLM"/>
    </source>
</evidence>
<sequence>MKLLHSARLSVPALLFALGLSATSYAAPFDIVGPAQDDVDTEAVAPTIINFNVAEVGEISSLSLRLSFEDVGDNGCDCWDNLFVQLSHAGQDVVIMDLQSDDGPAPLSATFTDGGAVLTTSDTNGIFDPAQPLSAFVGLPLDGEWTLTIYDHDDSIAGDSTDLTASSLFGETVDVIVAAPPAPPEAVPTMSAYGLVLTVLGLMFVAVRRLRASAKRD</sequence>
<keyword evidence="1" id="KW-0812">Transmembrane</keyword>
<gene>
    <name evidence="3" type="ORF">EY643_15250</name>
</gene>
<dbReference type="Gene3D" id="2.60.120.260">
    <property type="entry name" value="Galactose-binding domain-like"/>
    <property type="match status" value="1"/>
</dbReference>
<dbReference type="RefSeq" id="WP_153240038.1">
    <property type="nucleotide sequence ID" value="NZ_CP036422.1"/>
</dbReference>
<keyword evidence="2" id="KW-0732">Signal</keyword>
<organism evidence="3 4">
    <name type="scientific">Halioglobus maricola</name>
    <dbReference type="NCBI Taxonomy" id="2601894"/>
    <lineage>
        <taxon>Bacteria</taxon>
        <taxon>Pseudomonadati</taxon>
        <taxon>Pseudomonadota</taxon>
        <taxon>Gammaproteobacteria</taxon>
        <taxon>Cellvibrionales</taxon>
        <taxon>Halieaceae</taxon>
        <taxon>Halioglobus</taxon>
    </lineage>
</organism>
<evidence type="ECO:0000313" key="4">
    <source>
        <dbReference type="Proteomes" id="UP000326287"/>
    </source>
</evidence>
<accession>A0A5P9NN31</accession>
<feature type="transmembrane region" description="Helical" evidence="1">
    <location>
        <begin position="190"/>
        <end position="207"/>
    </location>
</feature>
<dbReference type="AlphaFoldDB" id="A0A5P9NN31"/>